<dbReference type="Pfam" id="PF03781">
    <property type="entry name" value="FGE-sulfatase"/>
    <property type="match status" value="1"/>
</dbReference>
<dbReference type="OrthoDB" id="659at2759"/>
<sequence>MLNSSYGELERACRSRLSTENDSELLRGWLPPSQASIELISTGSDAEASLKDAGPIEARAAIASAFEAVRKAWEQLDAVFRAFFGPPLSQTLLLKPISLRHPFLFYLGHLPAFAWNRYQSLLQPQHSLVVSSSLTMDELLSFGKLFERGMDPDVDDPSQCHWHSQVPEAVEDWPSVSKVAAYRDYIRQDLFHRVQQWCYAPRSSSPPANECFTLLRTIAEHEWMHTETLLYMVHQLDALSKAPLQAQTHPWKRQSAADSSPNDCEQRGFMPLIGTFVSIETEENASLGKNPEEKSPHAFQFAWDNEMPQVQRTIPRRLLVQEYPVTNSQFLNFVKDGGYRDLHRYWLDESDRLWCAKNSRQCPQFWRAIHRPDRANDTLAFHVVHLDGRLSKHSIGDPACTENNWPVYISLAEARAYANWVCVNARHAQSREIGWRLPTEAEWQYIADGAYPKTSTGDGNSDSAMDGNHGFRHWGPIDTYQSPNSSRWNVRDLVGNGWEWTDTPFQPLDPDRFQPTPLYPEYSADFFDQKHFVLKGASWATGAPLIRPTFRNWYQAHYPYVFAKFRLVCDVSPVELSDRSAAVRNEAPCSHDASG</sequence>
<protein>
    <recommendedName>
        <fullName evidence="1">Sulfatase-modifying factor enzyme-like domain-containing protein</fullName>
    </recommendedName>
</protein>
<comment type="caution">
    <text evidence="2">The sequence shown here is derived from an EMBL/GenBank/DDBJ whole genome shotgun (WGS) entry which is preliminary data.</text>
</comment>
<name>A0A7J7IN87_9RHOD</name>
<feature type="domain" description="Sulfatase-modifying factor enzyme-like" evidence="1">
    <location>
        <begin position="300"/>
        <end position="568"/>
    </location>
</feature>
<evidence type="ECO:0000259" key="1">
    <source>
        <dbReference type="Pfam" id="PF03781"/>
    </source>
</evidence>
<evidence type="ECO:0000313" key="2">
    <source>
        <dbReference type="EMBL" id="KAF6004576.1"/>
    </source>
</evidence>
<dbReference type="InterPro" id="IPR051128">
    <property type="entry name" value="EgtD_Methyltrsf_superfamily"/>
</dbReference>
<dbReference type="AlphaFoldDB" id="A0A7J7IN87"/>
<keyword evidence="3" id="KW-1185">Reference proteome</keyword>
<dbReference type="Gene3D" id="3.90.1580.10">
    <property type="entry name" value="paralog of FGE (formylglycine-generating enzyme)"/>
    <property type="match status" value="1"/>
</dbReference>
<dbReference type="InterPro" id="IPR016187">
    <property type="entry name" value="CTDL_fold"/>
</dbReference>
<proteinExistence type="predicted"/>
<dbReference type="InterPro" id="IPR042095">
    <property type="entry name" value="SUMF_sf"/>
</dbReference>
<organism evidence="2 3">
    <name type="scientific">Cyanidiococcus yangmingshanensis</name>
    <dbReference type="NCBI Taxonomy" id="2690220"/>
    <lineage>
        <taxon>Eukaryota</taxon>
        <taxon>Rhodophyta</taxon>
        <taxon>Bangiophyceae</taxon>
        <taxon>Cyanidiales</taxon>
        <taxon>Cyanidiaceae</taxon>
        <taxon>Cyanidiococcus</taxon>
    </lineage>
</organism>
<dbReference type="SUPFAM" id="SSF56436">
    <property type="entry name" value="C-type lectin-like"/>
    <property type="match status" value="1"/>
</dbReference>
<accession>A0A7J7IN87</accession>
<evidence type="ECO:0000313" key="3">
    <source>
        <dbReference type="Proteomes" id="UP000530660"/>
    </source>
</evidence>
<dbReference type="EMBL" id="VWRR01000003">
    <property type="protein sequence ID" value="KAF6004576.1"/>
    <property type="molecule type" value="Genomic_DNA"/>
</dbReference>
<dbReference type="InterPro" id="IPR005532">
    <property type="entry name" value="SUMF_dom"/>
</dbReference>
<reference evidence="2 3" key="1">
    <citation type="journal article" date="2020" name="J. Phycol.">
        <title>Comparative genome analysis reveals Cyanidiococcus gen. nov., a new extremophilic red algal genus sister to Cyanidioschyzon (Cyanidioschyzonaceae, Rhodophyta).</title>
        <authorList>
            <person name="Liu S.-L."/>
            <person name="Chiang Y.-R."/>
            <person name="Yoon H.S."/>
            <person name="Fu H.-Y."/>
        </authorList>
    </citation>
    <scope>NUCLEOTIDE SEQUENCE [LARGE SCALE GENOMIC DNA]</scope>
    <source>
        <strain evidence="2 3">THAL066</strain>
    </source>
</reference>
<dbReference type="Proteomes" id="UP000530660">
    <property type="component" value="Unassembled WGS sequence"/>
</dbReference>
<gene>
    <name evidence="2" type="ORF">F1559_004444</name>
</gene>
<dbReference type="PANTHER" id="PTHR43397:SF1">
    <property type="entry name" value="ERGOTHIONEINE BIOSYNTHESIS PROTEIN 1"/>
    <property type="match status" value="1"/>
</dbReference>
<dbReference type="PANTHER" id="PTHR43397">
    <property type="entry name" value="ERGOTHIONEINE BIOSYNTHESIS PROTEIN 1"/>
    <property type="match status" value="1"/>
</dbReference>